<evidence type="ECO:0000256" key="1">
    <source>
        <dbReference type="ARBA" id="ARBA00023015"/>
    </source>
</evidence>
<gene>
    <name evidence="5" type="ORF">EHV23_05430</name>
</gene>
<dbReference type="PANTHER" id="PTHR44846">
    <property type="entry name" value="MANNOSYL-D-GLYCERATE TRANSPORT/METABOLISM SYSTEM REPRESSOR MNGR-RELATED"/>
    <property type="match status" value="1"/>
</dbReference>
<keyword evidence="6" id="KW-1185">Reference proteome</keyword>
<dbReference type="SUPFAM" id="SSF46785">
    <property type="entry name" value="Winged helix' DNA-binding domain"/>
    <property type="match status" value="1"/>
</dbReference>
<comment type="caution">
    <text evidence="5">The sequence shown here is derived from an EMBL/GenBank/DDBJ whole genome shotgun (WGS) entry which is preliminary data.</text>
</comment>
<protein>
    <submittedName>
        <fullName evidence="5">GntR family transcriptional regulator</fullName>
    </submittedName>
</protein>
<dbReference type="PRINTS" id="PR00035">
    <property type="entry name" value="HTHGNTR"/>
</dbReference>
<dbReference type="InterPro" id="IPR050679">
    <property type="entry name" value="Bact_HTH_transcr_reg"/>
</dbReference>
<dbReference type="AlphaFoldDB" id="A0A3R8NTP3"/>
<dbReference type="OrthoDB" id="2530535at2"/>
<dbReference type="InterPro" id="IPR000524">
    <property type="entry name" value="Tscrpt_reg_HTH_GntR"/>
</dbReference>
<evidence type="ECO:0000313" key="6">
    <source>
        <dbReference type="Proteomes" id="UP000270261"/>
    </source>
</evidence>
<dbReference type="SMART" id="SM00866">
    <property type="entry name" value="UTRA"/>
    <property type="match status" value="1"/>
</dbReference>
<keyword evidence="2" id="KW-0238">DNA-binding</keyword>
<reference evidence="5 6" key="1">
    <citation type="submission" date="2018-11" db="EMBL/GenBank/DDBJ databases">
        <title>Genome sequencing of Lautropia sp. KCOM 2505 (= ChDC F240).</title>
        <authorList>
            <person name="Kook J.-K."/>
            <person name="Park S.-N."/>
            <person name="Lim Y.K."/>
        </authorList>
    </citation>
    <scope>NUCLEOTIDE SEQUENCE [LARGE SCALE GENOMIC DNA]</scope>
    <source>
        <strain evidence="5 6">KCOM 2505</strain>
    </source>
</reference>
<name>A0A3R8NTP3_9BURK</name>
<dbReference type="InterPro" id="IPR036390">
    <property type="entry name" value="WH_DNA-bd_sf"/>
</dbReference>
<proteinExistence type="predicted"/>
<dbReference type="EMBL" id="RRUE01000001">
    <property type="protein sequence ID" value="RRN45605.1"/>
    <property type="molecule type" value="Genomic_DNA"/>
</dbReference>
<dbReference type="InterPro" id="IPR011663">
    <property type="entry name" value="UTRA"/>
</dbReference>
<feature type="domain" description="HTH gntR-type" evidence="4">
    <location>
        <begin position="10"/>
        <end position="78"/>
    </location>
</feature>
<dbReference type="InterPro" id="IPR036388">
    <property type="entry name" value="WH-like_DNA-bd_sf"/>
</dbReference>
<dbReference type="Pfam" id="PF07702">
    <property type="entry name" value="UTRA"/>
    <property type="match status" value="1"/>
</dbReference>
<dbReference type="Proteomes" id="UP000270261">
    <property type="component" value="Unassembled WGS sequence"/>
</dbReference>
<dbReference type="SMART" id="SM00345">
    <property type="entry name" value="HTH_GNTR"/>
    <property type="match status" value="1"/>
</dbReference>
<sequence>MNAPAPPRFQPLYQQIREAILHALQAGEWPPGGLIPSETELAQRFGVSQGTVRKAVEVLTAEGLLVRRQGKGTYVVSHDESQAQFRFLRLRPDEGPAVQPVSRMIHCRRVRAPADVQRALSLQGSDTVLYIQRVLVFGEDPVILDDIWLAGEEFRRLTPQRLAHQSSRLYSMFETELGTKMLHARERIRAVAATAEQAGLLAIEPGQPLLLVERVTTTFHGRPVELRRGLCRTTHHHYANEL</sequence>
<evidence type="ECO:0000259" key="4">
    <source>
        <dbReference type="PROSITE" id="PS50949"/>
    </source>
</evidence>
<dbReference type="InterPro" id="IPR028978">
    <property type="entry name" value="Chorismate_lyase_/UTRA_dom_sf"/>
</dbReference>
<dbReference type="Gene3D" id="1.10.10.10">
    <property type="entry name" value="Winged helix-like DNA-binding domain superfamily/Winged helix DNA-binding domain"/>
    <property type="match status" value="1"/>
</dbReference>
<dbReference type="Pfam" id="PF00392">
    <property type="entry name" value="GntR"/>
    <property type="match status" value="1"/>
</dbReference>
<dbReference type="PROSITE" id="PS50949">
    <property type="entry name" value="HTH_GNTR"/>
    <property type="match status" value="1"/>
</dbReference>
<dbReference type="GO" id="GO:0045892">
    <property type="term" value="P:negative regulation of DNA-templated transcription"/>
    <property type="evidence" value="ECO:0007669"/>
    <property type="project" value="TreeGrafter"/>
</dbReference>
<evidence type="ECO:0000256" key="3">
    <source>
        <dbReference type="ARBA" id="ARBA00023163"/>
    </source>
</evidence>
<evidence type="ECO:0000256" key="2">
    <source>
        <dbReference type="ARBA" id="ARBA00023125"/>
    </source>
</evidence>
<dbReference type="GO" id="GO:0003700">
    <property type="term" value="F:DNA-binding transcription factor activity"/>
    <property type="evidence" value="ECO:0007669"/>
    <property type="project" value="InterPro"/>
</dbReference>
<dbReference type="FunFam" id="1.10.10.10:FF:000079">
    <property type="entry name" value="GntR family transcriptional regulator"/>
    <property type="match status" value="1"/>
</dbReference>
<dbReference type="GO" id="GO:0003677">
    <property type="term" value="F:DNA binding"/>
    <property type="evidence" value="ECO:0007669"/>
    <property type="project" value="UniProtKB-KW"/>
</dbReference>
<dbReference type="SUPFAM" id="SSF64288">
    <property type="entry name" value="Chorismate lyase-like"/>
    <property type="match status" value="1"/>
</dbReference>
<keyword evidence="3" id="KW-0804">Transcription</keyword>
<dbReference type="PANTHER" id="PTHR44846:SF1">
    <property type="entry name" value="MANNOSYL-D-GLYCERATE TRANSPORT_METABOLISM SYSTEM REPRESSOR MNGR-RELATED"/>
    <property type="match status" value="1"/>
</dbReference>
<dbReference type="CDD" id="cd07377">
    <property type="entry name" value="WHTH_GntR"/>
    <property type="match status" value="1"/>
</dbReference>
<dbReference type="Gene3D" id="3.40.1410.10">
    <property type="entry name" value="Chorismate lyase-like"/>
    <property type="match status" value="1"/>
</dbReference>
<keyword evidence="1" id="KW-0805">Transcription regulation</keyword>
<evidence type="ECO:0000313" key="5">
    <source>
        <dbReference type="EMBL" id="RRN45605.1"/>
    </source>
</evidence>
<organism evidence="5 6">
    <name type="scientific">Lautropia dentalis</name>
    <dbReference type="NCBI Taxonomy" id="2490857"/>
    <lineage>
        <taxon>Bacteria</taxon>
        <taxon>Pseudomonadati</taxon>
        <taxon>Pseudomonadota</taxon>
        <taxon>Betaproteobacteria</taxon>
        <taxon>Burkholderiales</taxon>
        <taxon>Burkholderiaceae</taxon>
        <taxon>Lautropia</taxon>
    </lineage>
</organism>
<dbReference type="RefSeq" id="WP_125095034.1">
    <property type="nucleotide sequence ID" value="NZ_RRUE01000001.1"/>
</dbReference>
<accession>A0A3R8NTP3</accession>